<dbReference type="EMBL" id="PXYI01000003">
    <property type="protein sequence ID" value="PSJ40415.1"/>
    <property type="molecule type" value="Genomic_DNA"/>
</dbReference>
<feature type="transmembrane region" description="Helical" evidence="1">
    <location>
        <begin position="202"/>
        <end position="220"/>
    </location>
</feature>
<proteinExistence type="predicted"/>
<comment type="caution">
    <text evidence="2">The sequence shown here is derived from an EMBL/GenBank/DDBJ whole genome shotgun (WGS) entry which is preliminary data.</text>
</comment>
<feature type="transmembrane region" description="Helical" evidence="1">
    <location>
        <begin position="78"/>
        <end position="98"/>
    </location>
</feature>
<keyword evidence="1" id="KW-1133">Transmembrane helix</keyword>
<evidence type="ECO:0000256" key="1">
    <source>
        <dbReference type="SAM" id="Phobius"/>
    </source>
</evidence>
<feature type="transmembrane region" description="Helical" evidence="1">
    <location>
        <begin position="175"/>
        <end position="195"/>
    </location>
</feature>
<dbReference type="AlphaFoldDB" id="A0A2P7QR18"/>
<organism evidence="2 3">
    <name type="scientific">Allosphingosinicella deserti</name>
    <dbReference type="NCBI Taxonomy" id="2116704"/>
    <lineage>
        <taxon>Bacteria</taxon>
        <taxon>Pseudomonadati</taxon>
        <taxon>Pseudomonadota</taxon>
        <taxon>Alphaproteobacteria</taxon>
        <taxon>Sphingomonadales</taxon>
        <taxon>Sphingomonadaceae</taxon>
        <taxon>Allosphingosinicella</taxon>
    </lineage>
</organism>
<keyword evidence="1" id="KW-0472">Membrane</keyword>
<sequence>MRIEQRIRAAEQRDLGKWILGIATIGFGAACFLQRDFTSFWQPVPQSLPLRQPLAFLSAGLLVLSGAGLFFRRTMGPAALIQILLFLGYVAAWLSHIADRPGTIWLGVCENLAVAVGAATIWMRTPPRSPAPLGVAAVRITYGICSVVFGVAHFIAIDGTASMVPNWLPGSGRFWAAFTGLCHLAAGAALFANRLALPATRLAGLMYLGFATLCWLPGAITHPDQWLRWAGIAISLAMMGAVWLVGDLLRRTRGGFSTNTARSREAILYGGA</sequence>
<dbReference type="RefSeq" id="WP_106512569.1">
    <property type="nucleotide sequence ID" value="NZ_PXYI01000003.1"/>
</dbReference>
<feature type="transmembrane region" description="Helical" evidence="1">
    <location>
        <begin position="53"/>
        <end position="71"/>
    </location>
</feature>
<feature type="transmembrane region" description="Helical" evidence="1">
    <location>
        <begin position="104"/>
        <end position="123"/>
    </location>
</feature>
<dbReference type="Proteomes" id="UP000241167">
    <property type="component" value="Unassembled WGS sequence"/>
</dbReference>
<dbReference type="OrthoDB" id="116843at2"/>
<reference evidence="2 3" key="1">
    <citation type="submission" date="2018-03" db="EMBL/GenBank/DDBJ databases">
        <title>The draft genome of Sphingosinicella sp. GL-C-18.</title>
        <authorList>
            <person name="Liu L."/>
            <person name="Li L."/>
            <person name="Liang L."/>
            <person name="Zhang X."/>
            <person name="Wang T."/>
        </authorList>
    </citation>
    <scope>NUCLEOTIDE SEQUENCE [LARGE SCALE GENOMIC DNA]</scope>
    <source>
        <strain evidence="2 3">GL-C-18</strain>
    </source>
</reference>
<evidence type="ECO:0000313" key="3">
    <source>
        <dbReference type="Proteomes" id="UP000241167"/>
    </source>
</evidence>
<keyword evidence="3" id="KW-1185">Reference proteome</keyword>
<gene>
    <name evidence="2" type="ORF">C7I55_08725</name>
</gene>
<keyword evidence="1" id="KW-0812">Transmembrane</keyword>
<feature type="transmembrane region" description="Helical" evidence="1">
    <location>
        <begin position="135"/>
        <end position="155"/>
    </location>
</feature>
<name>A0A2P7QR18_9SPHN</name>
<evidence type="ECO:0000313" key="2">
    <source>
        <dbReference type="EMBL" id="PSJ40415.1"/>
    </source>
</evidence>
<evidence type="ECO:0008006" key="4">
    <source>
        <dbReference type="Google" id="ProtNLM"/>
    </source>
</evidence>
<protein>
    <recommendedName>
        <fullName evidence="4">DoxX family protein</fullName>
    </recommendedName>
</protein>
<feature type="transmembrane region" description="Helical" evidence="1">
    <location>
        <begin position="226"/>
        <end position="246"/>
    </location>
</feature>
<accession>A0A2P7QR18</accession>
<feature type="transmembrane region" description="Helical" evidence="1">
    <location>
        <begin position="15"/>
        <end position="33"/>
    </location>
</feature>
<dbReference type="PROSITE" id="PS51257">
    <property type="entry name" value="PROKAR_LIPOPROTEIN"/>
    <property type="match status" value="1"/>
</dbReference>